<evidence type="ECO:0000256" key="1">
    <source>
        <dbReference type="ARBA" id="ARBA00022679"/>
    </source>
</evidence>
<protein>
    <submittedName>
        <fullName evidence="4">N-acetyltransferase</fullName>
        <ecNumber evidence="4">2.3.1.-</ecNumber>
    </submittedName>
</protein>
<dbReference type="PROSITE" id="PS51186">
    <property type="entry name" value="GNAT"/>
    <property type="match status" value="1"/>
</dbReference>
<dbReference type="KEGG" id="vah:G7081_06640"/>
<dbReference type="CDD" id="cd04301">
    <property type="entry name" value="NAT_SF"/>
    <property type="match status" value="1"/>
</dbReference>
<evidence type="ECO:0000256" key="2">
    <source>
        <dbReference type="ARBA" id="ARBA00023315"/>
    </source>
</evidence>
<proteinExistence type="predicted"/>
<dbReference type="InterPro" id="IPR000182">
    <property type="entry name" value="GNAT_dom"/>
</dbReference>
<evidence type="ECO:0000313" key="4">
    <source>
        <dbReference type="EMBL" id="QIL46764.1"/>
    </source>
</evidence>
<keyword evidence="5" id="KW-1185">Reference proteome</keyword>
<dbReference type="PANTHER" id="PTHR43800">
    <property type="entry name" value="PEPTIDYL-LYSINE N-ACETYLTRANSFERASE YJAB"/>
    <property type="match status" value="1"/>
</dbReference>
<dbReference type="RefSeq" id="WP_166008152.1">
    <property type="nucleotide sequence ID" value="NZ_CP049886.1"/>
</dbReference>
<evidence type="ECO:0000259" key="3">
    <source>
        <dbReference type="PROSITE" id="PS51186"/>
    </source>
</evidence>
<accession>A0A6G8ANV6</accession>
<dbReference type="AlphaFoldDB" id="A0A6G8ANV6"/>
<dbReference type="Pfam" id="PF13673">
    <property type="entry name" value="Acetyltransf_10"/>
    <property type="match status" value="1"/>
</dbReference>
<dbReference type="InterPro" id="IPR016181">
    <property type="entry name" value="Acyl_CoA_acyltransferase"/>
</dbReference>
<evidence type="ECO:0000313" key="5">
    <source>
        <dbReference type="Proteomes" id="UP000500890"/>
    </source>
</evidence>
<dbReference type="Proteomes" id="UP000500890">
    <property type="component" value="Chromosome"/>
</dbReference>
<dbReference type="Gene3D" id="3.40.630.30">
    <property type="match status" value="1"/>
</dbReference>
<keyword evidence="1 4" id="KW-0808">Transferase</keyword>
<sequence>MIRKYNEGDLDRLMEIWLNENLSAHEFVDADYWKNNVPYVREALTEADLYIYEEDNQIKGFAGVVDGYLAGIFVTNSYHRQGIGQRLLSTVKENYNEIALDVYEKNKQAYQFYLKNQFDVIAKKVDEESNEVELTMLYKAE</sequence>
<dbReference type="NCBIfam" id="NF007853">
    <property type="entry name" value="PRK10562.1"/>
    <property type="match status" value="1"/>
</dbReference>
<name>A0A6G8ANV6_9ENTE</name>
<dbReference type="EMBL" id="CP049886">
    <property type="protein sequence ID" value="QIL46764.1"/>
    <property type="molecule type" value="Genomic_DNA"/>
</dbReference>
<reference evidence="4 5" key="1">
    <citation type="submission" date="2020-03" db="EMBL/GenBank/DDBJ databases">
        <title>Vagococcus sp. nov., isolated from beetles.</title>
        <authorList>
            <person name="Hyun D.-W."/>
            <person name="Bae J.-W."/>
        </authorList>
    </citation>
    <scope>NUCLEOTIDE SEQUENCE [LARGE SCALE GENOMIC DNA]</scope>
    <source>
        <strain evidence="4 5">HDW17A</strain>
    </source>
</reference>
<dbReference type="GO" id="GO:0016747">
    <property type="term" value="F:acyltransferase activity, transferring groups other than amino-acyl groups"/>
    <property type="evidence" value="ECO:0007669"/>
    <property type="project" value="InterPro"/>
</dbReference>
<keyword evidence="2 4" id="KW-0012">Acyltransferase</keyword>
<dbReference type="SUPFAM" id="SSF55729">
    <property type="entry name" value="Acyl-CoA N-acyltransferases (Nat)"/>
    <property type="match status" value="1"/>
</dbReference>
<dbReference type="EC" id="2.3.1.-" evidence="4"/>
<dbReference type="PANTHER" id="PTHR43800:SF1">
    <property type="entry name" value="PEPTIDYL-LYSINE N-ACETYLTRANSFERASE YJAB"/>
    <property type="match status" value="1"/>
</dbReference>
<gene>
    <name evidence="4" type="ORF">G7081_06640</name>
</gene>
<feature type="domain" description="N-acetyltransferase" evidence="3">
    <location>
        <begin position="1"/>
        <end position="141"/>
    </location>
</feature>
<organism evidence="4 5">
    <name type="scientific">Vagococcus coleopterorum</name>
    <dbReference type="NCBI Taxonomy" id="2714946"/>
    <lineage>
        <taxon>Bacteria</taxon>
        <taxon>Bacillati</taxon>
        <taxon>Bacillota</taxon>
        <taxon>Bacilli</taxon>
        <taxon>Lactobacillales</taxon>
        <taxon>Enterococcaceae</taxon>
        <taxon>Vagococcus</taxon>
    </lineage>
</organism>